<dbReference type="InterPro" id="IPR016195">
    <property type="entry name" value="Pol/histidinol_Pase-like"/>
</dbReference>
<dbReference type="Pfam" id="PF02811">
    <property type="entry name" value="PHP"/>
    <property type="match status" value="1"/>
</dbReference>
<dbReference type="GO" id="GO:0006260">
    <property type="term" value="P:DNA replication"/>
    <property type="evidence" value="ECO:0007669"/>
    <property type="project" value="UniProtKB-KW"/>
</dbReference>
<organism evidence="11 12">
    <name type="scientific">Micromonospora phaseoli</name>
    <dbReference type="NCBI Taxonomy" id="1144548"/>
    <lineage>
        <taxon>Bacteria</taxon>
        <taxon>Bacillati</taxon>
        <taxon>Actinomycetota</taxon>
        <taxon>Actinomycetes</taxon>
        <taxon>Micromonosporales</taxon>
        <taxon>Micromonosporaceae</taxon>
        <taxon>Micromonospora</taxon>
    </lineage>
</organism>
<dbReference type="InterPro" id="IPR011708">
    <property type="entry name" value="DNA_pol3_alpha_NTPase_dom"/>
</dbReference>
<comment type="subcellular location">
    <subcellularLocation>
        <location evidence="1">Cytoplasm</location>
    </subcellularLocation>
</comment>
<evidence type="ECO:0000313" key="12">
    <source>
        <dbReference type="Proteomes" id="UP000198707"/>
    </source>
</evidence>
<dbReference type="CDD" id="cd04485">
    <property type="entry name" value="DnaE_OBF"/>
    <property type="match status" value="1"/>
</dbReference>
<dbReference type="PANTHER" id="PTHR32294:SF0">
    <property type="entry name" value="DNA POLYMERASE III SUBUNIT ALPHA"/>
    <property type="match status" value="1"/>
</dbReference>
<dbReference type="Pfam" id="PF01336">
    <property type="entry name" value="tRNA_anti-codon"/>
    <property type="match status" value="1"/>
</dbReference>
<evidence type="ECO:0000256" key="7">
    <source>
        <dbReference type="ARBA" id="ARBA00022705"/>
    </source>
</evidence>
<evidence type="ECO:0000256" key="3">
    <source>
        <dbReference type="ARBA" id="ARBA00012417"/>
    </source>
</evidence>
<evidence type="ECO:0000256" key="6">
    <source>
        <dbReference type="ARBA" id="ARBA00022695"/>
    </source>
</evidence>
<evidence type="ECO:0000259" key="10">
    <source>
        <dbReference type="SMART" id="SM00481"/>
    </source>
</evidence>
<dbReference type="Pfam" id="PF07733">
    <property type="entry name" value="DNA_pol3_alpha"/>
    <property type="match status" value="1"/>
</dbReference>
<dbReference type="Pfam" id="PF17657">
    <property type="entry name" value="DNA_pol3_finger"/>
    <property type="match status" value="1"/>
</dbReference>
<protein>
    <recommendedName>
        <fullName evidence="4">DNA polymerase III subunit alpha</fullName>
        <ecNumber evidence="3">2.7.7.7</ecNumber>
    </recommendedName>
</protein>
<dbReference type="InterPro" id="IPR003141">
    <property type="entry name" value="Pol/His_phosphatase_N"/>
</dbReference>
<evidence type="ECO:0000313" key="11">
    <source>
        <dbReference type="EMBL" id="SEI69823.1"/>
    </source>
</evidence>
<dbReference type="EC" id="2.7.7.7" evidence="3"/>
<keyword evidence="5" id="KW-0808">Transferase</keyword>
<dbReference type="InterPro" id="IPR040982">
    <property type="entry name" value="DNA_pol3_finger"/>
</dbReference>
<evidence type="ECO:0000256" key="1">
    <source>
        <dbReference type="ARBA" id="ARBA00004496"/>
    </source>
</evidence>
<dbReference type="NCBIfam" id="TIGR00594">
    <property type="entry name" value="polc"/>
    <property type="match status" value="1"/>
</dbReference>
<dbReference type="SUPFAM" id="SSF89550">
    <property type="entry name" value="PHP domain-like"/>
    <property type="match status" value="1"/>
</dbReference>
<dbReference type="Gene3D" id="1.10.150.870">
    <property type="match status" value="1"/>
</dbReference>
<dbReference type="Pfam" id="PF14579">
    <property type="entry name" value="HHH_6"/>
    <property type="match status" value="1"/>
</dbReference>
<dbReference type="Proteomes" id="UP000198707">
    <property type="component" value="Unassembled WGS sequence"/>
</dbReference>
<dbReference type="InterPro" id="IPR004365">
    <property type="entry name" value="NA-bd_OB_tRNA"/>
</dbReference>
<evidence type="ECO:0000256" key="2">
    <source>
        <dbReference type="ARBA" id="ARBA00009496"/>
    </source>
</evidence>
<proteinExistence type="inferred from homology"/>
<evidence type="ECO:0000256" key="5">
    <source>
        <dbReference type="ARBA" id="ARBA00022679"/>
    </source>
</evidence>
<dbReference type="GO" id="GO:0003887">
    <property type="term" value="F:DNA-directed DNA polymerase activity"/>
    <property type="evidence" value="ECO:0007669"/>
    <property type="project" value="UniProtKB-KW"/>
</dbReference>
<evidence type="ECO:0000256" key="4">
    <source>
        <dbReference type="ARBA" id="ARBA00019114"/>
    </source>
</evidence>
<dbReference type="GO" id="GO:0003676">
    <property type="term" value="F:nucleic acid binding"/>
    <property type="evidence" value="ECO:0007669"/>
    <property type="project" value="InterPro"/>
</dbReference>
<keyword evidence="8" id="KW-0239">DNA-directed DNA polymerase</keyword>
<dbReference type="InterPro" id="IPR041931">
    <property type="entry name" value="DNA_pol3_alpha_thumb_dom"/>
</dbReference>
<comment type="similarity">
    <text evidence="2">Belongs to the DNA polymerase type-C family. DnaE subfamily.</text>
</comment>
<evidence type="ECO:0000256" key="9">
    <source>
        <dbReference type="ARBA" id="ARBA00049244"/>
    </source>
</evidence>
<dbReference type="InterPro" id="IPR029460">
    <property type="entry name" value="DNAPol_HHH"/>
</dbReference>
<dbReference type="CDD" id="cd12113">
    <property type="entry name" value="PHP_PolIIIA_DnaE3"/>
    <property type="match status" value="1"/>
</dbReference>
<dbReference type="InterPro" id="IPR004805">
    <property type="entry name" value="DnaE2/DnaE/PolC"/>
</dbReference>
<name>A0A1H6SPS2_9ACTN</name>
<evidence type="ECO:0000256" key="8">
    <source>
        <dbReference type="ARBA" id="ARBA00022932"/>
    </source>
</evidence>
<gene>
    <name evidence="11" type="ORF">SAMN05443287_101805</name>
</gene>
<keyword evidence="7" id="KW-0235">DNA replication</keyword>
<dbReference type="PANTHER" id="PTHR32294">
    <property type="entry name" value="DNA POLYMERASE III SUBUNIT ALPHA"/>
    <property type="match status" value="1"/>
</dbReference>
<dbReference type="AlphaFoldDB" id="A0A1H6SPS2"/>
<dbReference type="InterPro" id="IPR004013">
    <property type="entry name" value="PHP_dom"/>
</dbReference>
<keyword evidence="12" id="KW-1185">Reference proteome</keyword>
<feature type="domain" description="Polymerase/histidinol phosphatase N-terminal" evidence="10">
    <location>
        <begin position="6"/>
        <end position="73"/>
    </location>
</feature>
<dbReference type="GO" id="GO:0008408">
    <property type="term" value="F:3'-5' exonuclease activity"/>
    <property type="evidence" value="ECO:0007669"/>
    <property type="project" value="InterPro"/>
</dbReference>
<sequence>MGDSFAHLHVHTEYSMLDGAARLKDLFAEVKRQGMPAVAMTDHGNMHGANDFYKQAMAAGVTPILGIEAYVAPESRFHKQRVRWGRPEQKSDDVSGSGGYTHKTIWARNKTGLHNLFTLTSKAYTEGYFVKWPRMDAELLAEYADGLMATTGCPSGEVQTRLRLGHDAQALEAAAKYQDIFGKENYFLELMDHGLDIEKRVRDGLLEIGRKLAIPPVVTNDSHYTHEAQSEAHDVLLCVQTGSNVADPNRFKFGGSGYYIKSADEMRGVDRSDAWLEGCRNTLLVAERVDPAGMFEFHNLMPRFPVPDGETEESWFRKETFAGLGRRYPQGIPEGHVVQAEYELGVIIQMGFPSYFLVVADFIQWAKNQGIAVGPGRGSAAGSLVAYALGITDLDPIPHGLIFERFLNPERVSMPDVDIDFDERRRGEVIKYVTDKWGEDKVAQIATFGTIKAKAAIKDSARVLGYPYAVGDRITKAMPPAVMGKDIPLEGIFDPKHPRYAEAGEIRGMYEAEADVKKVIDTARGIEGLIRQTGVHAAGVIMSAEPIIEHIPLMRRDSDGVIITQFDYPTCESLGLLKMDFLGLRNLTIIDDAVKNIQLNHGKQLDLLGLPLDDKPAYELLSRGDTLGVFQLDGGPMRSLLRMMKPDNFEDISAVLALYRPGPMGVDSHTNYALRKNGLQEITPIHPKLEEPLQEILAPTYGLIVYQEQVQRAAQILAGYTLGQADLLRRAMGKKKKEILDKEFIPFRDGCRERGYPDDAIQAVWDVLVPFAGYAFNKAHSAAYGLVSYWTAYLKAHYPAEYMAALLTSVGDDKDKMAMYLSECRRMGIQVLPPDVNTSAGPFTPVGKEIRFGLGAIRNVGANVVASIMRCREEKGEYADFYDFLSKVDAVVCNKKTIESLIKAGAFDSLKHPRKGLLTVHADAIDAYADVKRKEAVGQYDLFGAGFGDTETATSTTVMPTIVDGEWDKRDKLAFEREMLGLYVSDHPLFGLEHILGAAADTTIAALSEEGTVPDGAVVTLAGILSGVQRRVTKQGRAWASATLEDLAGGVETLFFPNTYEVIGQYIAEDAIVVVKGRVDRRDDTPRIMAMDMSLPDVSTSTTNKPVTLTIPVTRCTPPLVARLKETLVLHPGDAEVHVKLLNGGRSATWRLSPVRVAATTALMADLKSVLGPTNVT</sequence>
<accession>A0A1H6SPS2</accession>
<dbReference type="SMART" id="SM00481">
    <property type="entry name" value="POLIIIAc"/>
    <property type="match status" value="1"/>
</dbReference>
<dbReference type="EMBL" id="FNYV01000001">
    <property type="protein sequence ID" value="SEI69823.1"/>
    <property type="molecule type" value="Genomic_DNA"/>
</dbReference>
<dbReference type="Gene3D" id="1.10.10.1600">
    <property type="entry name" value="Bacterial DNA polymerase III alpha subunit, thumb domain"/>
    <property type="match status" value="1"/>
</dbReference>
<dbReference type="OrthoDB" id="9803237at2"/>
<dbReference type="Gene3D" id="3.20.20.140">
    <property type="entry name" value="Metal-dependent hydrolases"/>
    <property type="match status" value="1"/>
</dbReference>
<dbReference type="RefSeq" id="WP_092374857.1">
    <property type="nucleotide sequence ID" value="NZ_BOPI01000028.1"/>
</dbReference>
<dbReference type="GO" id="GO:0005737">
    <property type="term" value="C:cytoplasm"/>
    <property type="evidence" value="ECO:0007669"/>
    <property type="project" value="UniProtKB-SubCell"/>
</dbReference>
<reference evidence="12" key="1">
    <citation type="submission" date="2016-10" db="EMBL/GenBank/DDBJ databases">
        <authorList>
            <person name="Varghese N."/>
            <person name="Submissions S."/>
        </authorList>
    </citation>
    <scope>NUCLEOTIDE SEQUENCE [LARGE SCALE GENOMIC DNA]</scope>
    <source>
        <strain evidence="12">CGMCC 4.7038</strain>
    </source>
</reference>
<keyword evidence="6" id="KW-0548">Nucleotidyltransferase</keyword>
<comment type="catalytic activity">
    <reaction evidence="9">
        <text>DNA(n) + a 2'-deoxyribonucleoside 5'-triphosphate = DNA(n+1) + diphosphate</text>
        <dbReference type="Rhea" id="RHEA:22508"/>
        <dbReference type="Rhea" id="RHEA-COMP:17339"/>
        <dbReference type="Rhea" id="RHEA-COMP:17340"/>
        <dbReference type="ChEBI" id="CHEBI:33019"/>
        <dbReference type="ChEBI" id="CHEBI:61560"/>
        <dbReference type="ChEBI" id="CHEBI:173112"/>
        <dbReference type="EC" id="2.7.7.7"/>
    </reaction>
</comment>
<dbReference type="STRING" id="1144548.SAMN05443287_101805"/>
<dbReference type="NCBIfam" id="NF004226">
    <property type="entry name" value="PRK05673.1"/>
    <property type="match status" value="1"/>
</dbReference>